<dbReference type="Proteomes" id="UP001589605">
    <property type="component" value="Unassembled WGS sequence"/>
</dbReference>
<feature type="transmembrane region" description="Helical" evidence="1">
    <location>
        <begin position="224"/>
        <end position="247"/>
    </location>
</feature>
<keyword evidence="1" id="KW-0472">Membrane</keyword>
<keyword evidence="1" id="KW-0812">Transmembrane</keyword>
<feature type="transmembrane region" description="Helical" evidence="1">
    <location>
        <begin position="114"/>
        <end position="133"/>
    </location>
</feature>
<feature type="transmembrane region" description="Helical" evidence="1">
    <location>
        <begin position="55"/>
        <end position="77"/>
    </location>
</feature>
<feature type="transmembrane region" description="Helical" evidence="1">
    <location>
        <begin position="198"/>
        <end position="218"/>
    </location>
</feature>
<evidence type="ECO:0000313" key="2">
    <source>
        <dbReference type="EMBL" id="MFB9054284.1"/>
    </source>
</evidence>
<dbReference type="EMBL" id="JBHMEZ010000012">
    <property type="protein sequence ID" value="MFB9054284.1"/>
    <property type="molecule type" value="Genomic_DNA"/>
</dbReference>
<keyword evidence="1" id="KW-1133">Transmembrane helix</keyword>
<name>A0ABV5F4F0_9FLAO</name>
<comment type="caution">
    <text evidence="2">The sequence shown here is derived from an EMBL/GenBank/DDBJ whole genome shotgun (WGS) entry which is preliminary data.</text>
</comment>
<organism evidence="2 3">
    <name type="scientific">Formosa undariae</name>
    <dbReference type="NCBI Taxonomy" id="1325436"/>
    <lineage>
        <taxon>Bacteria</taxon>
        <taxon>Pseudomonadati</taxon>
        <taxon>Bacteroidota</taxon>
        <taxon>Flavobacteriia</taxon>
        <taxon>Flavobacteriales</taxon>
        <taxon>Flavobacteriaceae</taxon>
        <taxon>Formosa</taxon>
    </lineage>
</organism>
<feature type="transmembrane region" description="Helical" evidence="1">
    <location>
        <begin position="83"/>
        <end position="102"/>
    </location>
</feature>
<evidence type="ECO:0000313" key="3">
    <source>
        <dbReference type="Proteomes" id="UP001589605"/>
    </source>
</evidence>
<protein>
    <submittedName>
        <fullName evidence="2">Uncharacterized protein</fullName>
    </submittedName>
</protein>
<evidence type="ECO:0000256" key="1">
    <source>
        <dbReference type="SAM" id="Phobius"/>
    </source>
</evidence>
<sequence length="260" mass="30268">MRKTHYLLILLFLLSVLYVVAEYASLFEYSEAAMALVVPVISVFYLITCKRKTPYFTTFLVLYSLAYLFVLGGVSGIHKYLNYYVSNLLFITAYVFLIYGVSKKIPFKGVVPRFNLTIIILVLLNSYVLYNLWSNDFSSEYFFRETSNIIEKFPTEDDPLLRETMMSMLLEFVYNLVVLILLNVSFINYLYRENKRAMLLFVGSLCVVFSEVIQYAIFYPSDVVILNVICFLLILVGFLCFYLFAIYPVKKEALTFKAIQ</sequence>
<feature type="transmembrane region" description="Helical" evidence="1">
    <location>
        <begin position="172"/>
        <end position="191"/>
    </location>
</feature>
<gene>
    <name evidence="2" type="ORF">ACFFVB_14445</name>
</gene>
<accession>A0ABV5F4F0</accession>
<dbReference type="RefSeq" id="WP_382383808.1">
    <property type="nucleotide sequence ID" value="NZ_JBHMEZ010000012.1"/>
</dbReference>
<feature type="transmembrane region" description="Helical" evidence="1">
    <location>
        <begin position="31"/>
        <end position="48"/>
    </location>
</feature>
<proteinExistence type="predicted"/>
<keyword evidence="3" id="KW-1185">Reference proteome</keyword>
<reference evidence="2 3" key="1">
    <citation type="submission" date="2024-09" db="EMBL/GenBank/DDBJ databases">
        <authorList>
            <person name="Sun Q."/>
            <person name="Mori K."/>
        </authorList>
    </citation>
    <scope>NUCLEOTIDE SEQUENCE [LARGE SCALE GENOMIC DNA]</scope>
    <source>
        <strain evidence="2 3">CECT 8286</strain>
    </source>
</reference>